<gene>
    <name evidence="3" type="primary">PLEST005256</name>
    <name evidence="3" type="ORF">PLESTB_001375700</name>
</gene>
<accession>A0A9W6BUA2</accession>
<feature type="transmembrane region" description="Helical" evidence="2">
    <location>
        <begin position="363"/>
        <end position="382"/>
    </location>
</feature>
<feature type="compositionally biased region" description="Gly residues" evidence="1">
    <location>
        <begin position="566"/>
        <end position="592"/>
    </location>
</feature>
<proteinExistence type="predicted"/>
<comment type="caution">
    <text evidence="3">The sequence shown here is derived from an EMBL/GenBank/DDBJ whole genome shotgun (WGS) entry which is preliminary data.</text>
</comment>
<keyword evidence="2" id="KW-1133">Transmembrane helix</keyword>
<evidence type="ECO:0000313" key="3">
    <source>
        <dbReference type="EMBL" id="GLC58571.1"/>
    </source>
</evidence>
<keyword evidence="2" id="KW-0812">Transmembrane</keyword>
<sequence length="598" mass="57371">MYPLISASTLSCTSLVELWPEGQGGGGGGSETARCSRACSSVVLPLLAVDDAGVAAELTAAAAAGFGQEPAAAGQLDELLYDMGSWAAAVAEAEARAAATGAAPRLGRLHSGLGAHLLCHVRAVGWTATAEWVARQIRRCGGGSGGSEGTAGAATAGAAAVLDSPSAAGAAAAASNAHDIGAVSDGICGSEDSPGALSSSTAAAPAALAPAVPVAAGGLTAHKECTADVECTADATAAIGARLMEEVEDVGCSKRRKHVEVAAEAGDGDGDGGCGAAAAGCRRGPSAASARGRGSVGLRAALASLRLLVSEPSPSEAAALRAMTEQWVAKLAETLQVIELLLLLALVLRGVRAGQPLLCPENLIALTSLGVGSALMVAWLVLPYRTWARLAVRARLPRYGGLLLAKALVAAAVAPAPSGVGQYVAGLGILLHEGLIVPGANLLSPRTAVLVAAAMLLVNAGVALACGVARGAVAAALLAARGGRGGGGAGGAGGRHTSRATEATEAAVIAVGGCGCGGGGAVVDLLGVNAVWSRAAGGCTGGTYGLGGTGTGGAGGVVMRLDSQRRGGGGEGGGGGGGGGGGMEGSDGGGRPKGCKEE</sequence>
<name>A0A9W6BUA2_9CHLO</name>
<feature type="transmembrane region" description="Helical" evidence="2">
    <location>
        <begin position="450"/>
        <end position="478"/>
    </location>
</feature>
<reference evidence="3 4" key="1">
    <citation type="journal article" date="2023" name="Commun. Biol.">
        <title>Reorganization of the ancestral sex-determining regions during the evolution of trioecy in Pleodorina starrii.</title>
        <authorList>
            <person name="Takahashi K."/>
            <person name="Suzuki S."/>
            <person name="Kawai-Toyooka H."/>
            <person name="Yamamoto K."/>
            <person name="Hamaji T."/>
            <person name="Ootsuki R."/>
            <person name="Yamaguchi H."/>
            <person name="Kawachi M."/>
            <person name="Higashiyama T."/>
            <person name="Nozaki H."/>
        </authorList>
    </citation>
    <scope>NUCLEOTIDE SEQUENCE [LARGE SCALE GENOMIC DNA]</scope>
    <source>
        <strain evidence="3 4">NIES-4479</strain>
    </source>
</reference>
<organism evidence="3 4">
    <name type="scientific">Pleodorina starrii</name>
    <dbReference type="NCBI Taxonomy" id="330485"/>
    <lineage>
        <taxon>Eukaryota</taxon>
        <taxon>Viridiplantae</taxon>
        <taxon>Chlorophyta</taxon>
        <taxon>core chlorophytes</taxon>
        <taxon>Chlorophyceae</taxon>
        <taxon>CS clade</taxon>
        <taxon>Chlamydomonadales</taxon>
        <taxon>Volvocaceae</taxon>
        <taxon>Pleodorina</taxon>
    </lineage>
</organism>
<feature type="transmembrane region" description="Helical" evidence="2">
    <location>
        <begin position="403"/>
        <end position="430"/>
    </location>
</feature>
<keyword evidence="4" id="KW-1185">Reference proteome</keyword>
<evidence type="ECO:0000256" key="1">
    <source>
        <dbReference type="SAM" id="MobiDB-lite"/>
    </source>
</evidence>
<dbReference type="AlphaFoldDB" id="A0A9W6BUA2"/>
<dbReference type="Proteomes" id="UP001165080">
    <property type="component" value="Unassembled WGS sequence"/>
</dbReference>
<feature type="region of interest" description="Disordered" evidence="1">
    <location>
        <begin position="560"/>
        <end position="598"/>
    </location>
</feature>
<keyword evidence="2" id="KW-0472">Membrane</keyword>
<evidence type="ECO:0000256" key="2">
    <source>
        <dbReference type="SAM" id="Phobius"/>
    </source>
</evidence>
<dbReference type="EMBL" id="BRXU01000023">
    <property type="protein sequence ID" value="GLC58571.1"/>
    <property type="molecule type" value="Genomic_DNA"/>
</dbReference>
<evidence type="ECO:0000313" key="4">
    <source>
        <dbReference type="Proteomes" id="UP001165080"/>
    </source>
</evidence>
<protein>
    <submittedName>
        <fullName evidence="3">Uncharacterized protein</fullName>
    </submittedName>
</protein>